<keyword evidence="4" id="KW-1185">Reference proteome</keyword>
<dbReference type="Gene3D" id="3.40.50.300">
    <property type="entry name" value="P-loop containing nucleotide triphosphate hydrolases"/>
    <property type="match status" value="3"/>
</dbReference>
<evidence type="ECO:0000313" key="3">
    <source>
        <dbReference type="EMBL" id="KAK7239308.1"/>
    </source>
</evidence>
<organism evidence="3 4">
    <name type="scientific">Aureococcus anophagefferens</name>
    <name type="common">Harmful bloom alga</name>
    <dbReference type="NCBI Taxonomy" id="44056"/>
    <lineage>
        <taxon>Eukaryota</taxon>
        <taxon>Sar</taxon>
        <taxon>Stramenopiles</taxon>
        <taxon>Ochrophyta</taxon>
        <taxon>Pelagophyceae</taxon>
        <taxon>Pelagomonadales</taxon>
        <taxon>Pelagomonadaceae</taxon>
        <taxon>Aureococcus</taxon>
    </lineage>
</organism>
<dbReference type="InterPro" id="IPR002035">
    <property type="entry name" value="VWF_A"/>
</dbReference>
<protein>
    <recommendedName>
        <fullName evidence="2">VWFA domain-containing protein</fullName>
    </recommendedName>
</protein>
<dbReference type="SUPFAM" id="SSF52540">
    <property type="entry name" value="P-loop containing nucleoside triphosphate hydrolases"/>
    <property type="match status" value="3"/>
</dbReference>
<dbReference type="InterPro" id="IPR036465">
    <property type="entry name" value="vWFA_dom_sf"/>
</dbReference>
<dbReference type="Gene3D" id="3.40.50.410">
    <property type="entry name" value="von Willebrand factor, type A domain"/>
    <property type="match status" value="1"/>
</dbReference>
<dbReference type="InterPro" id="IPR011704">
    <property type="entry name" value="ATPase_dyneun-rel_AAA"/>
</dbReference>
<dbReference type="InterPro" id="IPR039891">
    <property type="entry name" value="VWA8"/>
</dbReference>
<evidence type="ECO:0000259" key="2">
    <source>
        <dbReference type="PROSITE" id="PS50234"/>
    </source>
</evidence>
<comment type="caution">
    <text evidence="3">The sequence shown here is derived from an EMBL/GenBank/DDBJ whole genome shotgun (WGS) entry which is preliminary data.</text>
</comment>
<dbReference type="SUPFAM" id="SSF53300">
    <property type="entry name" value="vWA-like"/>
    <property type="match status" value="1"/>
</dbReference>
<dbReference type="Pfam" id="PF07728">
    <property type="entry name" value="AAA_5"/>
    <property type="match status" value="3"/>
</dbReference>
<dbReference type="InterPro" id="IPR027417">
    <property type="entry name" value="P-loop_NTPase"/>
</dbReference>
<name>A0ABR1FVC9_AURAN</name>
<evidence type="ECO:0000313" key="4">
    <source>
        <dbReference type="Proteomes" id="UP001363151"/>
    </source>
</evidence>
<accession>A0ABR1FVC9</accession>
<proteinExistence type="predicted"/>
<feature type="compositionally biased region" description="Gly residues" evidence="1">
    <location>
        <begin position="900"/>
        <end position="916"/>
    </location>
</feature>
<feature type="region of interest" description="Disordered" evidence="1">
    <location>
        <begin position="868"/>
        <end position="916"/>
    </location>
</feature>
<dbReference type="PANTHER" id="PTHR21610:SF9">
    <property type="entry name" value="VON WILLEBRAND FACTOR A DOMAIN-CONTAINING PROTEIN 8"/>
    <property type="match status" value="1"/>
</dbReference>
<reference evidence="3 4" key="1">
    <citation type="submission" date="2024-03" db="EMBL/GenBank/DDBJ databases">
        <title>Aureococcus anophagefferens CCMP1851 and Kratosvirus quantuckense: Draft genome of a second virus-susceptible host strain in the model system.</title>
        <authorList>
            <person name="Chase E."/>
            <person name="Truchon A.R."/>
            <person name="Schepens W."/>
            <person name="Wilhelm S.W."/>
        </authorList>
    </citation>
    <scope>NUCLEOTIDE SEQUENCE [LARGE SCALE GENOMIC DNA]</scope>
    <source>
        <strain evidence="3 4">CCMP1851</strain>
    </source>
</reference>
<sequence>MRRLAASAVRRRAMSSEADVVDSVRVGRATVPLRPGGSFVPEGYVESLPARLLPTLEFLAMKDALAQDALLVCAPAERARARHAAFAYAELIRAEAFYVGVSADTTEADLRQRRELVGGGSATWSDGAPVRAALRGGVLILDGLERAERNVLPTLNNLLENREMALDDGRFLVPAARFDAFRGMLGATSSKLEAVHPNFRVVALAAPSPPFDGRPLDPPLRSRLQAGLVPGFDIAELASTDRTLTTAVAAVLELEKQAAARACVEINQWNALKPRWARHAAPSTPASACCSWGARGGGKTALARKLLEGRPRAWTVGCHRDLGARDLLQKRDTDGATGRSVWRDSPLAAAMRSGGVCVLDGAHRLPKGALPAALGRALHEGVVDLPDGTRLRAAPGFAVVAVAEPGRWLDAEVAAAFSTFALPEWSGAEASEAAAALLGSSHGGLAAVYDASREGEEATRLTTRTLLRVAKQVGGGADLATAVRDGLMARFLPRRLGEAVDGWLGDAGEGEHDDARRWSVVADDDRVAASVDGEEVAAVAARGPRSAPELVPAVRGYVATAAAERAVATFLRLEAVGERAILCIGNQGVGKNVAVDRYLELANVEREYAQLHRDSTVASLTATPVLEGGALRYVDAPLVRAAVEGRACVLDEADKAPTEVTVLLKALVADGELALPDGRVLTTRPFDDAADGRDFVAVHDDFRLVVLANRPGYPFHGNALFRECGDAFAPVVVENPDIASEEELLAALAPSRPAEERRRLAAAFAELRARHELGALAYPFSMRECASVARHLETFGGDDPDAFPAALANVLAHDAFAPQRDAVAEVFEAHGFEGAKAAIAQLFGDAGVGDVGGRLLEKIDVEYLRKSGEAGGASTPRTGLKAPKVGKVDETGAPHVGGNTWAGGSGGSDTAGLGGRGGPFRLWDGNAVHQVSEEAKAEVSDEARAAAKKIARKAHLERLEEIEHMSERDWDLYKDMLDRIAPHVDALQRALDSAKDRERERTWLKRRSDGELDDDRLVDGVAGDRLVFKKRGPPDGDGGDDRPREDGARRKRRLLFLMDVSGSMYRFQMMDGRLSRMLEAAMLLMEALAGLDDKYEYAIRGHSGEANAVSFVEWSDPPPDRGSRLKVLQRMVAHAQFCDSGDMTVEATRRACADVKARADDEDGAADDDDDADWARKRGKHLVVALSDANFRRYGMDPLWWADALTDDEDRVAMHAVMVGSIGDEAAAIAGALPRGHGHICFDADDLPVVFKRILQHARVIDDDLDQ</sequence>
<dbReference type="EMBL" id="JBBJCI010000224">
    <property type="protein sequence ID" value="KAK7239308.1"/>
    <property type="molecule type" value="Genomic_DNA"/>
</dbReference>
<gene>
    <name evidence="3" type="ORF">SO694_000253103</name>
</gene>
<feature type="domain" description="VWFA" evidence="2">
    <location>
        <begin position="1053"/>
        <end position="1254"/>
    </location>
</feature>
<evidence type="ECO:0000256" key="1">
    <source>
        <dbReference type="SAM" id="MobiDB-lite"/>
    </source>
</evidence>
<dbReference type="PANTHER" id="PTHR21610">
    <property type="entry name" value="VON WILLEBRAND FACTOR A DOMAIN-CONTAINING PROTEIN 8"/>
    <property type="match status" value="1"/>
</dbReference>
<dbReference type="PROSITE" id="PS50234">
    <property type="entry name" value="VWFA"/>
    <property type="match status" value="1"/>
</dbReference>
<dbReference type="Proteomes" id="UP001363151">
    <property type="component" value="Unassembled WGS sequence"/>
</dbReference>